<keyword evidence="5" id="KW-0804">Transcription</keyword>
<keyword evidence="9" id="KW-1185">Reference proteome</keyword>
<keyword evidence="4" id="KW-0238">DNA-binding</keyword>
<dbReference type="PANTHER" id="PTHR37534:SF48">
    <property type="entry name" value="FINGER DOMAIN PROTEIN, PUTATIVE-RELATED"/>
    <property type="match status" value="1"/>
</dbReference>
<comment type="subcellular location">
    <subcellularLocation>
        <location evidence="1">Nucleus</location>
    </subcellularLocation>
</comment>
<proteinExistence type="predicted"/>
<dbReference type="PANTHER" id="PTHR37534">
    <property type="entry name" value="TRANSCRIPTIONAL ACTIVATOR PROTEIN UGA3"/>
    <property type="match status" value="1"/>
</dbReference>
<dbReference type="GO" id="GO:0000976">
    <property type="term" value="F:transcription cis-regulatory region binding"/>
    <property type="evidence" value="ECO:0007669"/>
    <property type="project" value="TreeGrafter"/>
</dbReference>
<name>A0AAN7CMK5_9PEZI</name>
<keyword evidence="2" id="KW-0862">Zinc</keyword>
<evidence type="ECO:0000256" key="2">
    <source>
        <dbReference type="ARBA" id="ARBA00022833"/>
    </source>
</evidence>
<dbReference type="InterPro" id="IPR001138">
    <property type="entry name" value="Zn2Cys6_DnaBD"/>
</dbReference>
<dbReference type="Proteomes" id="UP001303647">
    <property type="component" value="Unassembled WGS sequence"/>
</dbReference>
<evidence type="ECO:0000313" key="8">
    <source>
        <dbReference type="EMBL" id="KAK4244933.1"/>
    </source>
</evidence>
<dbReference type="Gene3D" id="4.10.240.10">
    <property type="entry name" value="Zn(2)-C6 fungal-type DNA-binding domain"/>
    <property type="match status" value="1"/>
</dbReference>
<evidence type="ECO:0000259" key="7">
    <source>
        <dbReference type="PROSITE" id="PS50048"/>
    </source>
</evidence>
<evidence type="ECO:0000256" key="4">
    <source>
        <dbReference type="ARBA" id="ARBA00023125"/>
    </source>
</evidence>
<evidence type="ECO:0000256" key="5">
    <source>
        <dbReference type="ARBA" id="ARBA00023163"/>
    </source>
</evidence>
<comment type="caution">
    <text evidence="8">The sequence shown here is derived from an EMBL/GenBank/DDBJ whole genome shotgun (WGS) entry which is preliminary data.</text>
</comment>
<protein>
    <recommendedName>
        <fullName evidence="7">Zn(2)-C6 fungal-type domain-containing protein</fullName>
    </recommendedName>
</protein>
<reference evidence="8" key="2">
    <citation type="submission" date="2023-05" db="EMBL/GenBank/DDBJ databases">
        <authorList>
            <consortium name="Lawrence Berkeley National Laboratory"/>
            <person name="Steindorff A."/>
            <person name="Hensen N."/>
            <person name="Bonometti L."/>
            <person name="Westerberg I."/>
            <person name="Brannstrom I.O."/>
            <person name="Guillou S."/>
            <person name="Cros-Aarteil S."/>
            <person name="Calhoun S."/>
            <person name="Haridas S."/>
            <person name="Kuo A."/>
            <person name="Mondo S."/>
            <person name="Pangilinan J."/>
            <person name="Riley R."/>
            <person name="Labutti K."/>
            <person name="Andreopoulos B."/>
            <person name="Lipzen A."/>
            <person name="Chen C."/>
            <person name="Yanf M."/>
            <person name="Daum C."/>
            <person name="Ng V."/>
            <person name="Clum A."/>
            <person name="Ohm R."/>
            <person name="Martin F."/>
            <person name="Silar P."/>
            <person name="Natvig D."/>
            <person name="Lalanne C."/>
            <person name="Gautier V."/>
            <person name="Ament-Velasquez S.L."/>
            <person name="Kruys A."/>
            <person name="Hutchinson M.I."/>
            <person name="Powell A.J."/>
            <person name="Barry K."/>
            <person name="Miller A.N."/>
            <person name="Grigoriev I.V."/>
            <person name="Debuchy R."/>
            <person name="Gladieux P."/>
            <person name="Thoren M.H."/>
            <person name="Johannesson H."/>
        </authorList>
    </citation>
    <scope>NUCLEOTIDE SEQUENCE</scope>
    <source>
        <strain evidence="8">CBS 359.72</strain>
    </source>
</reference>
<dbReference type="GO" id="GO:0000981">
    <property type="term" value="F:DNA-binding transcription factor activity, RNA polymerase II-specific"/>
    <property type="evidence" value="ECO:0007669"/>
    <property type="project" value="InterPro"/>
</dbReference>
<feature type="domain" description="Zn(2)-C6 fungal-type" evidence="7">
    <location>
        <begin position="8"/>
        <end position="36"/>
    </location>
</feature>
<dbReference type="Pfam" id="PF00172">
    <property type="entry name" value="Zn_clus"/>
    <property type="match status" value="1"/>
</dbReference>
<dbReference type="SUPFAM" id="SSF57701">
    <property type="entry name" value="Zn2/Cys6 DNA-binding domain"/>
    <property type="match status" value="1"/>
</dbReference>
<dbReference type="GO" id="GO:0005634">
    <property type="term" value="C:nucleus"/>
    <property type="evidence" value="ECO:0007669"/>
    <property type="project" value="UniProtKB-SubCell"/>
</dbReference>
<reference evidence="8" key="1">
    <citation type="journal article" date="2023" name="Mol. Phylogenet. Evol.">
        <title>Genome-scale phylogeny and comparative genomics of the fungal order Sordariales.</title>
        <authorList>
            <person name="Hensen N."/>
            <person name="Bonometti L."/>
            <person name="Westerberg I."/>
            <person name="Brannstrom I.O."/>
            <person name="Guillou S."/>
            <person name="Cros-Aarteil S."/>
            <person name="Calhoun S."/>
            <person name="Haridas S."/>
            <person name="Kuo A."/>
            <person name="Mondo S."/>
            <person name="Pangilinan J."/>
            <person name="Riley R."/>
            <person name="LaButti K."/>
            <person name="Andreopoulos B."/>
            <person name="Lipzen A."/>
            <person name="Chen C."/>
            <person name="Yan M."/>
            <person name="Daum C."/>
            <person name="Ng V."/>
            <person name="Clum A."/>
            <person name="Steindorff A."/>
            <person name="Ohm R.A."/>
            <person name="Martin F."/>
            <person name="Silar P."/>
            <person name="Natvig D.O."/>
            <person name="Lalanne C."/>
            <person name="Gautier V."/>
            <person name="Ament-Velasquez S.L."/>
            <person name="Kruys A."/>
            <person name="Hutchinson M.I."/>
            <person name="Powell A.J."/>
            <person name="Barry K."/>
            <person name="Miller A.N."/>
            <person name="Grigoriev I.V."/>
            <person name="Debuchy R."/>
            <person name="Gladieux P."/>
            <person name="Hiltunen Thoren M."/>
            <person name="Johannesson H."/>
        </authorList>
    </citation>
    <scope>NUCLEOTIDE SEQUENCE</scope>
    <source>
        <strain evidence="8">CBS 359.72</strain>
    </source>
</reference>
<evidence type="ECO:0000256" key="1">
    <source>
        <dbReference type="ARBA" id="ARBA00004123"/>
    </source>
</evidence>
<sequence>MEATNVKQCWECRRRRLVCDVTHPECRKCQVRGVACPGYGRKPVKWLKPQQVNSKGPEKMMVSRTFKDERGRQMSAVLEAIEYYNLHIAADLVATGTRGAQNPYWMPRFSVRFLPPSCAQSIVCTSLCHRILQLSDAPESDQIILARRLQRHRGEALRALNADLGQRDLQASDIQQSFEPPSWRNHSKGAAAIINLKGGFGNMVISHPYLCHLFRYYALYVMGNTTSPRIEIESARNQLELASLIPILYGNGLATCFPCPPDLLVEIIRINHLRSVFASATTLTPSGGSMGTTLQEENKQTAALDVFWRIASFSTSKWAAEVAVSTSGDENPVSIAGWSDVASIYQSAIAVYCLASLLHDTMTSSKSDTIKTVGGSYPYSNPNAGPNPDLKRIVAEARKMYASTLINKLKEASKNTQLRKLVLWPLFVAGVEAGNEDARRFVAGELRWISNALGTAAPLVARDLLEKRIWAFGLGKGSWDAIFDLSYVFVL</sequence>
<dbReference type="InterPro" id="IPR021858">
    <property type="entry name" value="Fun_TF"/>
</dbReference>
<dbReference type="PROSITE" id="PS50048">
    <property type="entry name" value="ZN2_CY6_FUNGAL_2"/>
    <property type="match status" value="1"/>
</dbReference>
<dbReference type="GO" id="GO:0045944">
    <property type="term" value="P:positive regulation of transcription by RNA polymerase II"/>
    <property type="evidence" value="ECO:0007669"/>
    <property type="project" value="TreeGrafter"/>
</dbReference>
<evidence type="ECO:0000256" key="3">
    <source>
        <dbReference type="ARBA" id="ARBA00023015"/>
    </source>
</evidence>
<dbReference type="EMBL" id="MU857718">
    <property type="protein sequence ID" value="KAK4244933.1"/>
    <property type="molecule type" value="Genomic_DNA"/>
</dbReference>
<accession>A0AAN7CMK5</accession>
<dbReference type="Pfam" id="PF11951">
    <property type="entry name" value="Fungal_trans_2"/>
    <property type="match status" value="1"/>
</dbReference>
<organism evidence="8 9">
    <name type="scientific">Corynascus novoguineensis</name>
    <dbReference type="NCBI Taxonomy" id="1126955"/>
    <lineage>
        <taxon>Eukaryota</taxon>
        <taxon>Fungi</taxon>
        <taxon>Dikarya</taxon>
        <taxon>Ascomycota</taxon>
        <taxon>Pezizomycotina</taxon>
        <taxon>Sordariomycetes</taxon>
        <taxon>Sordariomycetidae</taxon>
        <taxon>Sordariales</taxon>
        <taxon>Chaetomiaceae</taxon>
        <taxon>Corynascus</taxon>
    </lineage>
</organism>
<dbReference type="GO" id="GO:0008270">
    <property type="term" value="F:zinc ion binding"/>
    <property type="evidence" value="ECO:0007669"/>
    <property type="project" value="InterPro"/>
</dbReference>
<dbReference type="CDD" id="cd00067">
    <property type="entry name" value="GAL4"/>
    <property type="match status" value="1"/>
</dbReference>
<keyword evidence="6" id="KW-0539">Nucleus</keyword>
<gene>
    <name evidence="8" type="ORF">C7999DRAFT_16842</name>
</gene>
<evidence type="ECO:0000313" key="9">
    <source>
        <dbReference type="Proteomes" id="UP001303647"/>
    </source>
</evidence>
<keyword evidence="3" id="KW-0805">Transcription regulation</keyword>
<dbReference type="InterPro" id="IPR036864">
    <property type="entry name" value="Zn2-C6_fun-type_DNA-bd_sf"/>
</dbReference>
<dbReference type="AlphaFoldDB" id="A0AAN7CMK5"/>
<evidence type="ECO:0000256" key="6">
    <source>
        <dbReference type="ARBA" id="ARBA00023242"/>
    </source>
</evidence>